<dbReference type="PROSITE" id="PS51352">
    <property type="entry name" value="THIOREDOXIN_2"/>
    <property type="match status" value="1"/>
</dbReference>
<evidence type="ECO:0000259" key="6">
    <source>
        <dbReference type="PROSITE" id="PS51352"/>
    </source>
</evidence>
<name>A0ABT3PKZ6_9BACT</name>
<dbReference type="PANTHER" id="PTHR42852:SF6">
    <property type="entry name" value="THIOL:DISULFIDE INTERCHANGE PROTEIN DSBE"/>
    <property type="match status" value="1"/>
</dbReference>
<dbReference type="SUPFAM" id="SSF52833">
    <property type="entry name" value="Thioredoxin-like"/>
    <property type="match status" value="1"/>
</dbReference>
<keyword evidence="5" id="KW-1133">Transmembrane helix</keyword>
<keyword evidence="3" id="KW-1015">Disulfide bond</keyword>
<comment type="subcellular location">
    <subcellularLocation>
        <location evidence="1">Cell envelope</location>
    </subcellularLocation>
</comment>
<keyword evidence="8" id="KW-1185">Reference proteome</keyword>
<dbReference type="Pfam" id="PF08534">
    <property type="entry name" value="Redoxin"/>
    <property type="match status" value="1"/>
</dbReference>
<evidence type="ECO:0000256" key="3">
    <source>
        <dbReference type="ARBA" id="ARBA00023157"/>
    </source>
</evidence>
<evidence type="ECO:0000256" key="5">
    <source>
        <dbReference type="SAM" id="Phobius"/>
    </source>
</evidence>
<evidence type="ECO:0000256" key="1">
    <source>
        <dbReference type="ARBA" id="ARBA00004196"/>
    </source>
</evidence>
<protein>
    <submittedName>
        <fullName evidence="7">TlpA family protein disulfide reductase</fullName>
    </submittedName>
</protein>
<dbReference type="Gene3D" id="3.40.30.10">
    <property type="entry name" value="Glutaredoxin"/>
    <property type="match status" value="1"/>
</dbReference>
<dbReference type="Proteomes" id="UP001207918">
    <property type="component" value="Unassembled WGS sequence"/>
</dbReference>
<evidence type="ECO:0000256" key="2">
    <source>
        <dbReference type="ARBA" id="ARBA00022748"/>
    </source>
</evidence>
<accession>A0ABT3PKZ6</accession>
<gene>
    <name evidence="7" type="ORF">J6I44_06035</name>
</gene>
<keyword evidence="5" id="KW-0812">Transmembrane</keyword>
<keyword evidence="2" id="KW-0201">Cytochrome c-type biogenesis</keyword>
<dbReference type="InterPro" id="IPR013740">
    <property type="entry name" value="Redoxin"/>
</dbReference>
<dbReference type="CDD" id="cd02966">
    <property type="entry name" value="TlpA_like_family"/>
    <property type="match status" value="1"/>
</dbReference>
<dbReference type="RefSeq" id="WP_265765109.1">
    <property type="nucleotide sequence ID" value="NZ_JAGGJA010000003.1"/>
</dbReference>
<dbReference type="PANTHER" id="PTHR42852">
    <property type="entry name" value="THIOL:DISULFIDE INTERCHANGE PROTEIN DSBE"/>
    <property type="match status" value="1"/>
</dbReference>
<feature type="transmembrane region" description="Helical" evidence="5">
    <location>
        <begin position="7"/>
        <end position="26"/>
    </location>
</feature>
<evidence type="ECO:0000256" key="4">
    <source>
        <dbReference type="ARBA" id="ARBA00023284"/>
    </source>
</evidence>
<proteinExistence type="predicted"/>
<keyword evidence="5" id="KW-0472">Membrane</keyword>
<comment type="caution">
    <text evidence="7">The sequence shown here is derived from an EMBL/GenBank/DDBJ whole genome shotgun (WGS) entry which is preliminary data.</text>
</comment>
<sequence length="178" mass="20084">MIISNKRLEIGLFATVMILLMAFVPIDLTHQKESPASDPLLKNVTGSELQEIVDSYQGKKAVLINVWATWCAPCVEEFPEIVKLQRAYPEKLQVIFISGDFPDARARALAFLKKQEVDWTTYFKTGDDQEFIESVSPNWTGALPFSKVIGIDGEVVASWEQSATYTKFERHVKTAINQ</sequence>
<dbReference type="InterPro" id="IPR036249">
    <property type="entry name" value="Thioredoxin-like_sf"/>
</dbReference>
<keyword evidence="4" id="KW-0676">Redox-active center</keyword>
<dbReference type="InterPro" id="IPR017937">
    <property type="entry name" value="Thioredoxin_CS"/>
</dbReference>
<feature type="domain" description="Thioredoxin" evidence="6">
    <location>
        <begin position="30"/>
        <end position="177"/>
    </location>
</feature>
<reference evidence="7 8" key="1">
    <citation type="submission" date="2021-03" db="EMBL/GenBank/DDBJ databases">
        <title>Aliifodinibius sp. nov., a new bacterium isolated from saline soil.</title>
        <authorList>
            <person name="Galisteo C."/>
            <person name="De La Haba R."/>
            <person name="Sanchez-Porro C."/>
            <person name="Ventosa A."/>
        </authorList>
    </citation>
    <scope>NUCLEOTIDE SEQUENCE [LARGE SCALE GENOMIC DNA]</scope>
    <source>
        <strain evidence="7 8">1BSP15-2V2</strain>
    </source>
</reference>
<dbReference type="InterPro" id="IPR050553">
    <property type="entry name" value="Thioredoxin_ResA/DsbE_sf"/>
</dbReference>
<evidence type="ECO:0000313" key="8">
    <source>
        <dbReference type="Proteomes" id="UP001207918"/>
    </source>
</evidence>
<organism evidence="7 8">
    <name type="scientific">Fodinibius salsisoli</name>
    <dbReference type="NCBI Taxonomy" id="2820877"/>
    <lineage>
        <taxon>Bacteria</taxon>
        <taxon>Pseudomonadati</taxon>
        <taxon>Balneolota</taxon>
        <taxon>Balneolia</taxon>
        <taxon>Balneolales</taxon>
        <taxon>Balneolaceae</taxon>
        <taxon>Fodinibius</taxon>
    </lineage>
</organism>
<dbReference type="EMBL" id="JAGGJA010000003">
    <property type="protein sequence ID" value="MCW9706403.1"/>
    <property type="molecule type" value="Genomic_DNA"/>
</dbReference>
<evidence type="ECO:0000313" key="7">
    <source>
        <dbReference type="EMBL" id="MCW9706403.1"/>
    </source>
</evidence>
<dbReference type="PROSITE" id="PS00194">
    <property type="entry name" value="THIOREDOXIN_1"/>
    <property type="match status" value="1"/>
</dbReference>
<dbReference type="InterPro" id="IPR013766">
    <property type="entry name" value="Thioredoxin_domain"/>
</dbReference>